<evidence type="ECO:0000256" key="4">
    <source>
        <dbReference type="SAM" id="SignalP"/>
    </source>
</evidence>
<comment type="cofactor">
    <cofactor evidence="1">
        <name>Ca(2+)</name>
        <dbReference type="ChEBI" id="CHEBI:29108"/>
    </cofactor>
</comment>
<dbReference type="Pfam" id="PF00128">
    <property type="entry name" value="Alpha-amylase"/>
    <property type="match status" value="1"/>
</dbReference>
<dbReference type="EMBL" id="JACHXZ010000001">
    <property type="protein sequence ID" value="MBB3167304.1"/>
    <property type="molecule type" value="Genomic_DNA"/>
</dbReference>
<protein>
    <submittedName>
        <fullName evidence="6">Cyclomaltodextrin glucanotransferase</fullName>
        <ecNumber evidence="6">2.4.1.19</ecNumber>
    </submittedName>
</protein>
<dbReference type="PANTHER" id="PTHR10357">
    <property type="entry name" value="ALPHA-AMYLASE FAMILY MEMBER"/>
    <property type="match status" value="1"/>
</dbReference>
<evidence type="ECO:0000256" key="3">
    <source>
        <dbReference type="ARBA" id="ARBA00022729"/>
    </source>
</evidence>
<dbReference type="Gene3D" id="2.60.40.1180">
    <property type="entry name" value="Golgi alpha-mannosidase II"/>
    <property type="match status" value="1"/>
</dbReference>
<evidence type="ECO:0000256" key="1">
    <source>
        <dbReference type="ARBA" id="ARBA00001913"/>
    </source>
</evidence>
<evidence type="ECO:0000256" key="2">
    <source>
        <dbReference type="ARBA" id="ARBA00022723"/>
    </source>
</evidence>
<dbReference type="InterPro" id="IPR013780">
    <property type="entry name" value="Glyco_hydro_b"/>
</dbReference>
<evidence type="ECO:0000259" key="5">
    <source>
        <dbReference type="SMART" id="SM00642"/>
    </source>
</evidence>
<name>A0A839UGY3_9GAMM</name>
<dbReference type="PANTHER" id="PTHR10357:SF215">
    <property type="entry name" value="ALPHA-AMYLASE 1"/>
    <property type="match status" value="1"/>
</dbReference>
<sequence>MNISRYATLATATLLLACQADKAPEAPAAAAPATVATIVGTDEAWASEAIYFVLTDRFVDGDPANNFEDQGREFGDGRWHSFNRHFDGPEGRSANVGYMGGDFKGLLNHAQFIKDMGFTAIWMTPIIDNPDAAFNGGDPVGYDQWGDGGKTGFHGYWGVNFYQLDEHLPSADLDYRQLNATLENQYNLKTVLDIVGNHGSPSYTAPEQISNFGKLFDQGGQLVADHQNLHPEQLDDANPLHDFFNRKPDVAQLSDFNETNPAVVDYLVGSYLQWIEQGADAIRIDTIKHVPHHFWKTVSDRIRAVHPDFFMFGESWNYDAAFIAEHTQPENGGVSVLDFPLQQAMFAMFGKAQAPYTQALDALHLNDGIYHNVYELVTFYDNHDVQRLDANDAGFIDANNFLFTVRGIPQVYYGSEMGFERGMKEHQGSRNYYGEANIAKAQQHAIYKQLTRIANLRKTTPALQRGVQVNLDFTDNTATFLRVYQTPALQQTALVLLNKGDLPAQFTIDELLNQGQWRAAFSDQSHAVSQSLTTTVAPHDVAVFLFDGPVNNAALLEKLNH</sequence>
<dbReference type="GO" id="GO:0005975">
    <property type="term" value="P:carbohydrate metabolic process"/>
    <property type="evidence" value="ECO:0007669"/>
    <property type="project" value="InterPro"/>
</dbReference>
<keyword evidence="3 4" id="KW-0732">Signal</keyword>
<dbReference type="CDD" id="cd11339">
    <property type="entry name" value="AmyAc_bac_CMD_like_2"/>
    <property type="match status" value="1"/>
</dbReference>
<feature type="chain" id="PRO_5032694965" evidence="4">
    <location>
        <begin position="23"/>
        <end position="561"/>
    </location>
</feature>
<dbReference type="Gene3D" id="3.20.20.80">
    <property type="entry name" value="Glycosidases"/>
    <property type="match status" value="1"/>
</dbReference>
<dbReference type="GO" id="GO:0046872">
    <property type="term" value="F:metal ion binding"/>
    <property type="evidence" value="ECO:0007669"/>
    <property type="project" value="UniProtKB-KW"/>
</dbReference>
<reference evidence="6 7" key="1">
    <citation type="submission" date="2020-08" db="EMBL/GenBank/DDBJ databases">
        <title>Genomic Encyclopedia of Type Strains, Phase III (KMG-III): the genomes of soil and plant-associated and newly described type strains.</title>
        <authorList>
            <person name="Whitman W."/>
        </authorList>
    </citation>
    <scope>NUCLEOTIDE SEQUENCE [LARGE SCALE GENOMIC DNA]</scope>
    <source>
        <strain evidence="6 7">CECT 8571</strain>
    </source>
</reference>
<keyword evidence="6" id="KW-0808">Transferase</keyword>
<keyword evidence="2" id="KW-0479">Metal-binding</keyword>
<organism evidence="6 7">
    <name type="scientific">Simiduia aestuariiviva</name>
    <dbReference type="NCBI Taxonomy" id="1510459"/>
    <lineage>
        <taxon>Bacteria</taxon>
        <taxon>Pseudomonadati</taxon>
        <taxon>Pseudomonadota</taxon>
        <taxon>Gammaproteobacteria</taxon>
        <taxon>Cellvibrionales</taxon>
        <taxon>Cellvibrionaceae</taxon>
        <taxon>Simiduia</taxon>
    </lineage>
</organism>
<keyword evidence="7" id="KW-1185">Reference proteome</keyword>
<comment type="caution">
    <text evidence="6">The sequence shown here is derived from an EMBL/GenBank/DDBJ whole genome shotgun (WGS) entry which is preliminary data.</text>
</comment>
<dbReference type="InterPro" id="IPR006047">
    <property type="entry name" value="GH13_cat_dom"/>
</dbReference>
<dbReference type="SMART" id="SM00642">
    <property type="entry name" value="Aamy"/>
    <property type="match status" value="1"/>
</dbReference>
<evidence type="ECO:0000313" key="7">
    <source>
        <dbReference type="Proteomes" id="UP000559987"/>
    </source>
</evidence>
<accession>A0A839UGY3</accession>
<feature type="domain" description="Glycosyl hydrolase family 13 catalytic" evidence="5">
    <location>
        <begin position="52"/>
        <end position="457"/>
    </location>
</feature>
<dbReference type="SUPFAM" id="SSF51011">
    <property type="entry name" value="Glycosyl hydrolase domain"/>
    <property type="match status" value="1"/>
</dbReference>
<gene>
    <name evidence="6" type="ORF">FHS30_000480</name>
</gene>
<dbReference type="EC" id="2.4.1.19" evidence="6"/>
<dbReference type="InterPro" id="IPR017853">
    <property type="entry name" value="GH"/>
</dbReference>
<evidence type="ECO:0000313" key="6">
    <source>
        <dbReference type="EMBL" id="MBB3167304.1"/>
    </source>
</evidence>
<dbReference type="AlphaFoldDB" id="A0A839UGY3"/>
<dbReference type="SUPFAM" id="SSF51445">
    <property type="entry name" value="(Trans)glycosidases"/>
    <property type="match status" value="1"/>
</dbReference>
<dbReference type="Proteomes" id="UP000559987">
    <property type="component" value="Unassembled WGS sequence"/>
</dbReference>
<feature type="signal peptide" evidence="4">
    <location>
        <begin position="1"/>
        <end position="22"/>
    </location>
</feature>
<proteinExistence type="predicted"/>
<dbReference type="PROSITE" id="PS51257">
    <property type="entry name" value="PROKAR_LIPOPROTEIN"/>
    <property type="match status" value="1"/>
</dbReference>
<dbReference type="GO" id="GO:0043895">
    <property type="term" value="F:cyclomaltodextrin glucanotransferase activity"/>
    <property type="evidence" value="ECO:0007669"/>
    <property type="project" value="UniProtKB-EC"/>
</dbReference>
<keyword evidence="6" id="KW-0328">Glycosyltransferase</keyword>
<dbReference type="RefSeq" id="WP_183907906.1">
    <property type="nucleotide sequence ID" value="NZ_JACHXZ010000001.1"/>
</dbReference>